<dbReference type="HOGENOM" id="CLU_073903_2_0_1"/>
<sequence>MPVEPYLLWVNSKPVKCPVDLFEKWYTTEHVPDLVKSGAATRAIFYRETLDFPGSTRQHHERQWLGVDQEQPLEPLPYLASYRTKYKEALKSKEYLKIPVVSDMLPWESKLHAESGLFDARNWELIQDYDPDSVGEVPPKFIVTVECEPSDEDDYNAWYEQEHLDILHKIPGYRRSQRYRLGPRVDGVTRGQPPNYVAIHETDDIQQFFQGPEFDAAWSEWTKRVVSNAKVFVVRAWETLHPEGY</sequence>
<organism evidence="1 2">
    <name type="scientific">Verruconis gallopava</name>
    <dbReference type="NCBI Taxonomy" id="253628"/>
    <lineage>
        <taxon>Eukaryota</taxon>
        <taxon>Fungi</taxon>
        <taxon>Dikarya</taxon>
        <taxon>Ascomycota</taxon>
        <taxon>Pezizomycotina</taxon>
        <taxon>Dothideomycetes</taxon>
        <taxon>Pleosporomycetidae</taxon>
        <taxon>Venturiales</taxon>
        <taxon>Sympoventuriaceae</taxon>
        <taxon>Verruconis</taxon>
    </lineage>
</organism>
<gene>
    <name evidence="1" type="ORF">PV09_07660</name>
</gene>
<accession>A0A0D1YJ58</accession>
<evidence type="ECO:0000313" key="2">
    <source>
        <dbReference type="Proteomes" id="UP000053259"/>
    </source>
</evidence>
<evidence type="ECO:0000313" key="1">
    <source>
        <dbReference type="EMBL" id="KIW00917.1"/>
    </source>
</evidence>
<dbReference type="Proteomes" id="UP000053259">
    <property type="component" value="Unassembled WGS sequence"/>
</dbReference>
<keyword evidence="2" id="KW-1185">Reference proteome</keyword>
<dbReference type="AlphaFoldDB" id="A0A0D1YJ58"/>
<name>A0A0D1YJ58_9PEZI</name>
<dbReference type="RefSeq" id="XP_016210786.1">
    <property type="nucleotide sequence ID" value="XM_016361460.1"/>
</dbReference>
<dbReference type="EMBL" id="KN847559">
    <property type="protein sequence ID" value="KIW00917.1"/>
    <property type="molecule type" value="Genomic_DNA"/>
</dbReference>
<dbReference type="InterPro" id="IPR011008">
    <property type="entry name" value="Dimeric_a/b-barrel"/>
</dbReference>
<evidence type="ECO:0008006" key="3">
    <source>
        <dbReference type="Google" id="ProtNLM"/>
    </source>
</evidence>
<protein>
    <recommendedName>
        <fullName evidence="3">EthD domain-containing protein</fullName>
    </recommendedName>
</protein>
<dbReference type="SUPFAM" id="SSF54909">
    <property type="entry name" value="Dimeric alpha+beta barrel"/>
    <property type="match status" value="1"/>
</dbReference>
<proteinExistence type="predicted"/>
<dbReference type="GeneID" id="27315633"/>
<dbReference type="VEuPathDB" id="FungiDB:PV09_07660"/>
<reference evidence="1 2" key="1">
    <citation type="submission" date="2015-01" db="EMBL/GenBank/DDBJ databases">
        <title>The Genome Sequence of Ochroconis gallopava CBS43764.</title>
        <authorList>
            <consortium name="The Broad Institute Genomics Platform"/>
            <person name="Cuomo C."/>
            <person name="de Hoog S."/>
            <person name="Gorbushina A."/>
            <person name="Stielow B."/>
            <person name="Teixiera M."/>
            <person name="Abouelleil A."/>
            <person name="Chapman S.B."/>
            <person name="Priest M."/>
            <person name="Young S.K."/>
            <person name="Wortman J."/>
            <person name="Nusbaum C."/>
            <person name="Birren B."/>
        </authorList>
    </citation>
    <scope>NUCLEOTIDE SEQUENCE [LARGE SCALE GENOMIC DNA]</scope>
    <source>
        <strain evidence="1 2">CBS 43764</strain>
    </source>
</reference>
<dbReference type="Gene3D" id="3.30.70.100">
    <property type="match status" value="1"/>
</dbReference>
<dbReference type="OrthoDB" id="2851338at2759"/>
<dbReference type="InParanoid" id="A0A0D1YJ58"/>